<proteinExistence type="predicted"/>
<keyword evidence="5" id="KW-1185">Reference proteome</keyword>
<protein>
    <submittedName>
        <fullName evidence="4">LPXTG-motif cell wall anchor domain-containing protein</fullName>
    </submittedName>
</protein>
<keyword evidence="2" id="KW-0472">Membrane</keyword>
<feature type="chain" id="PRO_5011623984" evidence="3">
    <location>
        <begin position="24"/>
        <end position="329"/>
    </location>
</feature>
<dbReference type="RefSeq" id="WP_089749779.1">
    <property type="nucleotide sequence ID" value="NZ_FOOG01000002.1"/>
</dbReference>
<accession>A0A1I2JX99</accession>
<organism evidence="4 5">
    <name type="scientific">Halobacillus alkaliphilus</name>
    <dbReference type="NCBI Taxonomy" id="396056"/>
    <lineage>
        <taxon>Bacteria</taxon>
        <taxon>Bacillati</taxon>
        <taxon>Bacillota</taxon>
        <taxon>Bacilli</taxon>
        <taxon>Bacillales</taxon>
        <taxon>Bacillaceae</taxon>
        <taxon>Halobacillus</taxon>
    </lineage>
</organism>
<sequence>MNSKKIIVSTALTASLALGGTFAAPNVMNTSVVQAETSFDLTQDYADQLSSENTAFDSVVDELGEPDQQDEIEGIQSASWTDGDGDLLTVSTGIDGENVESVVFSEAGDMDFETVDADLAAAFEEIEAGDSYEEVVDIIGAEGTKGASSKAQFEDMSSTASVYTWQTEDLDILSVAFSDGGMGAMTLFSDGETRNFVADGSEVPEEENDDSDNDAEEEPAEEENNDGQEDSADEGSESEEQEDQSGDDSEQEEATESEEENASEEDSGNVTEEEASNDEAADQDGESAEEKEGGELPDTSSSLPLGMLAGLGVALLGAVGLGIRKTKSQ</sequence>
<evidence type="ECO:0000256" key="2">
    <source>
        <dbReference type="SAM" id="Phobius"/>
    </source>
</evidence>
<dbReference type="Proteomes" id="UP000198897">
    <property type="component" value="Unassembled WGS sequence"/>
</dbReference>
<dbReference type="NCBIfam" id="TIGR01167">
    <property type="entry name" value="LPXTG_anchor"/>
    <property type="match status" value="1"/>
</dbReference>
<keyword evidence="2" id="KW-0812">Transmembrane</keyword>
<gene>
    <name evidence="4" type="ORF">SAMN05216353_102184</name>
</gene>
<evidence type="ECO:0000256" key="3">
    <source>
        <dbReference type="SAM" id="SignalP"/>
    </source>
</evidence>
<keyword evidence="3" id="KW-0732">Signal</keyword>
<evidence type="ECO:0000313" key="5">
    <source>
        <dbReference type="Proteomes" id="UP000198897"/>
    </source>
</evidence>
<name>A0A1I2JX99_9BACI</name>
<evidence type="ECO:0000313" key="4">
    <source>
        <dbReference type="EMBL" id="SFF58500.1"/>
    </source>
</evidence>
<dbReference type="AlphaFoldDB" id="A0A1I2JX99"/>
<dbReference type="OrthoDB" id="570195at2"/>
<feature type="transmembrane region" description="Helical" evidence="2">
    <location>
        <begin position="303"/>
        <end position="323"/>
    </location>
</feature>
<keyword evidence="2" id="KW-1133">Transmembrane helix</keyword>
<dbReference type="EMBL" id="FOOG01000002">
    <property type="protein sequence ID" value="SFF58500.1"/>
    <property type="molecule type" value="Genomic_DNA"/>
</dbReference>
<feature type="signal peptide" evidence="3">
    <location>
        <begin position="1"/>
        <end position="23"/>
    </location>
</feature>
<feature type="region of interest" description="Disordered" evidence="1">
    <location>
        <begin position="200"/>
        <end position="305"/>
    </location>
</feature>
<reference evidence="5" key="1">
    <citation type="submission" date="2016-10" db="EMBL/GenBank/DDBJ databases">
        <authorList>
            <person name="Varghese N."/>
            <person name="Submissions S."/>
        </authorList>
    </citation>
    <scope>NUCLEOTIDE SEQUENCE [LARGE SCALE GENOMIC DNA]</scope>
    <source>
        <strain evidence="5">FP5</strain>
    </source>
</reference>
<evidence type="ECO:0000256" key="1">
    <source>
        <dbReference type="SAM" id="MobiDB-lite"/>
    </source>
</evidence>
<feature type="compositionally biased region" description="Acidic residues" evidence="1">
    <location>
        <begin position="202"/>
        <end position="287"/>
    </location>
</feature>